<feature type="compositionally biased region" description="Low complexity" evidence="1">
    <location>
        <begin position="1444"/>
        <end position="1459"/>
    </location>
</feature>
<dbReference type="OrthoDB" id="3922633at2759"/>
<dbReference type="EMBL" id="MU004238">
    <property type="protein sequence ID" value="KAF2666644.1"/>
    <property type="molecule type" value="Genomic_DNA"/>
</dbReference>
<feature type="compositionally biased region" description="Basic and acidic residues" evidence="1">
    <location>
        <begin position="894"/>
        <end position="915"/>
    </location>
</feature>
<accession>A0A6A6U6R5</accession>
<sequence length="1750" mass="190692">MQSSFPLSERDPNISGRTSRASNFSNNSKGGHGHRKTSHHNVITAKSEGLSTAPGVMGMLRTTMEIGDVASLVTNNRNARKGGGHGGHHRRPNNRTGANSRMSAGSSSSQPGQFSSRHHGWPSSSSAGRHRSITSNITAPSSFEQMHPGFIQRAESPSIPLGPHSYSVDAGRSFSMTNAMMPSYGFSHNRSLTSLRSRAEPYPRPKSPFKYPARLKRPGYRPSSPALSDMTGVPLSRFGQGQNGGSRLKPAPGLPIAPIPRHQAPYPTLRNRSTPTVPSFSYMGGNGVPGMSRDDTPSLSDHSMYHAKQSGSYRHLTAHGNHSRTSTNAQIVSSSEPPSSTPPTPPNLGMAHPAIVNQSTGTVNMHGLAPTAPTYYDYGEDFNDLEKEVTEIYNEITPDSPMPLGFVERIRTLLEENAKNAHTLAQSTGPNTPHHSFYEAPIPDIPELPATPVARRLTRELVMQALRPSSENLEPSTTIEEIISPPVPDIAAEILLAPSPEDRSPVDEYDRLSLKSVSQSVYSRPTNTDVTDFAARSVEDNELPPLPPLPLPPMVMPNPPMAAYASGGSMGKFDLRKAMSMGSGLTGNHQVRRSTSSISAPPMPPPITVDTSETVIDKIKKRWSIRRSDRGSVSSQNGLGTTQPNGQAPGKLSIPRVSVELPRMSFDRISIPARASMERNMVTRTSMERNVMPRSSFDRMPMPPRASLDRASLGPRASIDRTSKTSKPIECDKHRSRQEAQRIPTFSVIGPDETARTSGNNYQVSPLSHEAHMTTHSSPVSALSATDAAQPASSPQASISTSSGGSSSVWSYRKIVASSTTTLPGSSDSMPKEKEVVVETAKTERFNMIRAAGALPDVKEEPNLESANDLRNSPGFTFPFARSSVAKGVLENIRNSKERRQSKDSKANRSSKDAESLNQSMHTQSTQHTIFKATGPTFAEMRAIPSLNFSSANLLAKLNDALDLRRASIGSFEELFIESPEPIQPRPVSGVMRDKYRSLLLSLEDMAAAPEGIAELVDSDNLEMHEDMDEFNPEDNPPTLEQFVPTFRPLSPDELIDEVNRLSVPSTGALTQRLSEIFPSLRRHFVEIDEEEEQPPEKVKDQLETTLDEIRGLGKIDGEEDAVPTDENWRITLASPHNIMLDNPGAADEAQQAFRASLCLDRQRHSDPCPFSPERPLSVPPPSAAPGGGADSNPSPLNHRVRSYSDSEVDATILDRMNRLARPSHRSMRSPYADLHADPRPWNLDTSYPWSNSIPYIDIHFPNTPSPLQHALSQKLSSEGIHRRLLSSSEASANEAFPGLVDDVVVGSEVIETAPPATTKRRGSKKHTLLDQISRKVLGAVPAAAAIAKATADKHTAEHGLATSSHLLSSDGDRAVDPGDRYPTTGLSPPAALLNIDDVHSFFSDDSSATKQRRAQRPRGGSFRKRLTSGLRLRLGGEHKIARSRPSTARPATAATTATVRSGILGSRQTQSAGHIPLLSRPSHERETISEPDRHSSSSPPDAEDVAALITGMPKSEVKAKRLVDRLKSLLYRGGELLRTMSGRRNNPRGARGGLRDADEGSNWSENGESFADWQAPHAYNAGAIAILGDGAGSRMADSRTARFCWFGERGKGFDLHLRCLMGRDIGYAFTQLYTTMLLWDCGDIFTWHGDVDIRLWKAEISPTLSPTLCLMGSLAAIPTTDFTYIISQHDRTRRISLLRLTQGFSDLNKRQPHTISQSRITMLNSLATNRQGRFETCNTIGHTIGCKHP</sequence>
<feature type="compositionally biased region" description="Basic and acidic residues" evidence="1">
    <location>
        <begin position="1482"/>
        <end position="1496"/>
    </location>
</feature>
<feature type="compositionally biased region" description="Polar residues" evidence="1">
    <location>
        <begin position="756"/>
        <end position="766"/>
    </location>
</feature>
<feature type="compositionally biased region" description="Polar residues" evidence="1">
    <location>
        <begin position="15"/>
        <end position="29"/>
    </location>
</feature>
<keyword evidence="3" id="KW-1185">Reference proteome</keyword>
<proteinExistence type="predicted"/>
<feature type="compositionally biased region" description="Polar residues" evidence="1">
    <location>
        <begin position="916"/>
        <end position="927"/>
    </location>
</feature>
<feature type="region of interest" description="Disordered" evidence="1">
    <location>
        <begin position="285"/>
        <end position="304"/>
    </location>
</feature>
<reference evidence="2" key="1">
    <citation type="journal article" date="2020" name="Stud. Mycol.">
        <title>101 Dothideomycetes genomes: a test case for predicting lifestyles and emergence of pathogens.</title>
        <authorList>
            <person name="Haridas S."/>
            <person name="Albert R."/>
            <person name="Binder M."/>
            <person name="Bloem J."/>
            <person name="Labutti K."/>
            <person name="Salamov A."/>
            <person name="Andreopoulos B."/>
            <person name="Baker S."/>
            <person name="Barry K."/>
            <person name="Bills G."/>
            <person name="Bluhm B."/>
            <person name="Cannon C."/>
            <person name="Castanera R."/>
            <person name="Culley D."/>
            <person name="Daum C."/>
            <person name="Ezra D."/>
            <person name="Gonzalez J."/>
            <person name="Henrissat B."/>
            <person name="Kuo A."/>
            <person name="Liang C."/>
            <person name="Lipzen A."/>
            <person name="Lutzoni F."/>
            <person name="Magnuson J."/>
            <person name="Mondo S."/>
            <person name="Nolan M."/>
            <person name="Ohm R."/>
            <person name="Pangilinan J."/>
            <person name="Park H.-J."/>
            <person name="Ramirez L."/>
            <person name="Alfaro M."/>
            <person name="Sun H."/>
            <person name="Tritt A."/>
            <person name="Yoshinaga Y."/>
            <person name="Zwiers L.-H."/>
            <person name="Turgeon B."/>
            <person name="Goodwin S."/>
            <person name="Spatafora J."/>
            <person name="Crous P."/>
            <person name="Grigoriev I."/>
        </authorList>
    </citation>
    <scope>NUCLEOTIDE SEQUENCE</scope>
    <source>
        <strain evidence="2">CBS 115976</strain>
    </source>
</reference>
<feature type="region of interest" description="Disordered" evidence="1">
    <location>
        <begin position="892"/>
        <end position="927"/>
    </location>
</feature>
<feature type="region of interest" description="Disordered" evidence="1">
    <location>
        <begin position="197"/>
        <end position="229"/>
    </location>
</feature>
<feature type="region of interest" description="Disordered" evidence="1">
    <location>
        <begin position="688"/>
        <end position="807"/>
    </location>
</feature>
<protein>
    <submittedName>
        <fullName evidence="2">Uncharacterized protein</fullName>
    </submittedName>
</protein>
<feature type="region of interest" description="Disordered" evidence="1">
    <location>
        <begin position="1363"/>
        <end position="1389"/>
    </location>
</feature>
<feature type="region of interest" description="Disordered" evidence="1">
    <location>
        <begin position="1"/>
        <end position="50"/>
    </location>
</feature>
<feature type="compositionally biased region" description="Basic residues" evidence="1">
    <location>
        <begin position="78"/>
        <end position="93"/>
    </location>
</feature>
<feature type="compositionally biased region" description="Pro residues" evidence="1">
    <location>
        <begin position="1170"/>
        <end position="1184"/>
    </location>
</feature>
<feature type="compositionally biased region" description="Low complexity" evidence="1">
    <location>
        <begin position="100"/>
        <end position="126"/>
    </location>
</feature>
<feature type="region of interest" description="Disordered" evidence="1">
    <location>
        <begin position="76"/>
        <end position="132"/>
    </location>
</feature>
<feature type="compositionally biased region" description="Basic residues" evidence="1">
    <location>
        <begin position="1411"/>
        <end position="1427"/>
    </location>
</feature>
<gene>
    <name evidence="2" type="ORF">BT63DRAFT_415762</name>
</gene>
<feature type="compositionally biased region" description="Basic and acidic residues" evidence="1">
    <location>
        <begin position="718"/>
        <end position="740"/>
    </location>
</feature>
<feature type="region of interest" description="Disordered" evidence="1">
    <location>
        <begin position="584"/>
        <end position="652"/>
    </location>
</feature>
<feature type="compositionally biased region" description="Polar residues" evidence="1">
    <location>
        <begin position="774"/>
        <end position="783"/>
    </location>
</feature>
<organism evidence="2 3">
    <name type="scientific">Microthyrium microscopicum</name>
    <dbReference type="NCBI Taxonomy" id="703497"/>
    <lineage>
        <taxon>Eukaryota</taxon>
        <taxon>Fungi</taxon>
        <taxon>Dikarya</taxon>
        <taxon>Ascomycota</taxon>
        <taxon>Pezizomycotina</taxon>
        <taxon>Dothideomycetes</taxon>
        <taxon>Dothideomycetes incertae sedis</taxon>
        <taxon>Microthyriales</taxon>
        <taxon>Microthyriaceae</taxon>
        <taxon>Microthyrium</taxon>
    </lineage>
</organism>
<dbReference type="Proteomes" id="UP000799302">
    <property type="component" value="Unassembled WGS sequence"/>
</dbReference>
<name>A0A6A6U6R5_9PEZI</name>
<feature type="compositionally biased region" description="Low complexity" evidence="1">
    <location>
        <begin position="784"/>
        <end position="807"/>
    </location>
</feature>
<evidence type="ECO:0000313" key="3">
    <source>
        <dbReference type="Proteomes" id="UP000799302"/>
    </source>
</evidence>
<evidence type="ECO:0000256" key="1">
    <source>
        <dbReference type="SAM" id="MobiDB-lite"/>
    </source>
</evidence>
<feature type="region of interest" description="Disordered" evidence="1">
    <location>
        <begin position="1165"/>
        <end position="1205"/>
    </location>
</feature>
<feature type="region of interest" description="Disordered" evidence="1">
    <location>
        <begin position="1542"/>
        <end position="1568"/>
    </location>
</feature>
<feature type="region of interest" description="Disordered" evidence="1">
    <location>
        <begin position="316"/>
        <end position="353"/>
    </location>
</feature>
<feature type="region of interest" description="Disordered" evidence="1">
    <location>
        <begin position="1405"/>
        <end position="1504"/>
    </location>
</feature>
<feature type="compositionally biased region" description="Polar residues" evidence="1">
    <location>
        <begin position="323"/>
        <end position="332"/>
    </location>
</feature>
<feature type="compositionally biased region" description="Polar residues" evidence="1">
    <location>
        <begin position="631"/>
        <end position="646"/>
    </location>
</feature>
<evidence type="ECO:0000313" key="2">
    <source>
        <dbReference type="EMBL" id="KAF2666644.1"/>
    </source>
</evidence>
<feature type="compositionally biased region" description="Basic and acidic residues" evidence="1">
    <location>
        <begin position="1371"/>
        <end position="1380"/>
    </location>
</feature>